<comment type="similarity">
    <text evidence="2 8">Belongs to the ammonia transporter channel (TC 1.A.11.2) family.</text>
</comment>
<dbReference type="Pfam" id="PF00909">
    <property type="entry name" value="Ammonium_transp"/>
    <property type="match status" value="1"/>
</dbReference>
<feature type="transmembrane region" description="Helical" evidence="8">
    <location>
        <begin position="244"/>
        <end position="267"/>
    </location>
</feature>
<feature type="transmembrane region" description="Helical" evidence="8">
    <location>
        <begin position="305"/>
        <end position="324"/>
    </location>
</feature>
<dbReference type="EMBL" id="QWKX01000039">
    <property type="protein sequence ID" value="RIH76625.1"/>
    <property type="molecule type" value="Genomic_DNA"/>
</dbReference>
<feature type="transmembrane region" description="Helical" evidence="8">
    <location>
        <begin position="64"/>
        <end position="86"/>
    </location>
</feature>
<feature type="chain" id="PRO_5017415839" description="Ammonium transporter" evidence="9">
    <location>
        <begin position="21"/>
        <end position="453"/>
    </location>
</feature>
<dbReference type="RefSeq" id="WP_027888093.1">
    <property type="nucleotide sequence ID" value="NZ_JBHSXZ010000089.1"/>
</dbReference>
<dbReference type="NCBIfam" id="TIGR00836">
    <property type="entry name" value="amt"/>
    <property type="match status" value="1"/>
</dbReference>
<protein>
    <recommendedName>
        <fullName evidence="8">Ammonium transporter</fullName>
    </recommendedName>
</protein>
<dbReference type="GO" id="GO:0008519">
    <property type="term" value="F:ammonium channel activity"/>
    <property type="evidence" value="ECO:0007669"/>
    <property type="project" value="InterPro"/>
</dbReference>
<evidence type="ECO:0000313" key="12">
    <source>
        <dbReference type="Proteomes" id="UP000266089"/>
    </source>
</evidence>
<feature type="signal peptide" evidence="9">
    <location>
        <begin position="1"/>
        <end position="20"/>
    </location>
</feature>
<dbReference type="SUPFAM" id="SSF111352">
    <property type="entry name" value="Ammonium transporter"/>
    <property type="match status" value="1"/>
</dbReference>
<keyword evidence="6 8" id="KW-0472">Membrane</keyword>
<dbReference type="OrthoDB" id="9814202at2"/>
<dbReference type="InterPro" id="IPR029020">
    <property type="entry name" value="Ammonium/urea_transptr"/>
</dbReference>
<feature type="transmembrane region" description="Helical" evidence="8">
    <location>
        <begin position="375"/>
        <end position="396"/>
    </location>
</feature>
<keyword evidence="7 8" id="KW-0924">Ammonia transport</keyword>
<gene>
    <name evidence="11" type="primary">amt</name>
    <name evidence="11" type="ORF">Mcate_01676</name>
</gene>
<evidence type="ECO:0000256" key="2">
    <source>
        <dbReference type="ARBA" id="ARBA00005887"/>
    </source>
</evidence>
<dbReference type="InterPro" id="IPR018047">
    <property type="entry name" value="Ammonium_transpt_CS"/>
</dbReference>
<evidence type="ECO:0000256" key="6">
    <source>
        <dbReference type="ARBA" id="ARBA00023136"/>
    </source>
</evidence>
<evidence type="ECO:0000313" key="11">
    <source>
        <dbReference type="EMBL" id="RIH76625.1"/>
    </source>
</evidence>
<dbReference type="PANTHER" id="PTHR43029:SF10">
    <property type="entry name" value="AMMONIUM TRANSPORTER MEP2"/>
    <property type="match status" value="1"/>
</dbReference>
<evidence type="ECO:0000259" key="10">
    <source>
        <dbReference type="Pfam" id="PF00909"/>
    </source>
</evidence>
<accession>A0A399DWR4</accession>
<name>A0A399DWR4_9DEIN</name>
<feature type="domain" description="Ammonium transporter AmtB-like" evidence="10">
    <location>
        <begin position="31"/>
        <end position="426"/>
    </location>
</feature>
<sequence length="453" mass="47213">MKNLRLPLGLTVLLGGLAFAQDPEFNAADTAWMLVATGLVLLMTPALAFFYGGMVRSKNALNTMMMSFSALGFVAVAWALLGYTLALSGDGNFIGDLRYVFLNNVGMENKGAIVSLTIPHMLWMIFQGTFAIITAALISGAVVERMRFPAFLLFVTLWSLLVYAPIAKWVWGGGFLADLGAWDFAGGTVVHINSGIAAVVAALVLGARKDFGRQAILPHNVPFVLLGAALLWFGWFGFNAGSAWAASATAGLALTNTILAPAATIVVWSLIDLLRTGRVTAVGLATAIVVGLVVITPAAAFVAPFYALVMGAIGAFPSYFVLLWRARSGMDDSLDVFAAHGIGGITGAILTGVFAQKSVNGLFDGLIAGNPAQVLIQAFAVLIAVVYSGAITFVLLKLVGAITPLKATAKEEGVGMDVSQHGEEAYTSGEGAILVKSETVLPAARPKPAGGTD</sequence>
<reference evidence="11 12" key="1">
    <citation type="submission" date="2018-08" db="EMBL/GenBank/DDBJ databases">
        <title>Meiothermus cateniformans JCM 15151 genome sequencing project.</title>
        <authorList>
            <person name="Da Costa M.S."/>
            <person name="Albuquerque L."/>
            <person name="Raposo P."/>
            <person name="Froufe H.J.C."/>
            <person name="Barroso C.S."/>
            <person name="Egas C."/>
        </authorList>
    </citation>
    <scope>NUCLEOTIDE SEQUENCE [LARGE SCALE GENOMIC DNA]</scope>
    <source>
        <strain evidence="11 12">JCM 15151</strain>
    </source>
</reference>
<feature type="transmembrane region" description="Helical" evidence="8">
    <location>
        <begin position="150"/>
        <end position="172"/>
    </location>
</feature>
<evidence type="ECO:0000256" key="4">
    <source>
        <dbReference type="ARBA" id="ARBA00022692"/>
    </source>
</evidence>
<feature type="transmembrane region" description="Helical" evidence="8">
    <location>
        <begin position="30"/>
        <end position="52"/>
    </location>
</feature>
<evidence type="ECO:0000256" key="9">
    <source>
        <dbReference type="SAM" id="SignalP"/>
    </source>
</evidence>
<dbReference type="PROSITE" id="PS01219">
    <property type="entry name" value="AMMONIUM_TRANSP"/>
    <property type="match status" value="1"/>
</dbReference>
<dbReference type="InterPro" id="IPR002229">
    <property type="entry name" value="RhesusRHD"/>
</dbReference>
<keyword evidence="9" id="KW-0732">Signal</keyword>
<feature type="transmembrane region" description="Helical" evidence="8">
    <location>
        <begin position="184"/>
        <end position="205"/>
    </location>
</feature>
<comment type="subcellular location">
    <subcellularLocation>
        <location evidence="8">Cell membrane</location>
        <topology evidence="8">Multi-pass membrane protein</topology>
    </subcellularLocation>
    <subcellularLocation>
        <location evidence="1">Membrane</location>
        <topology evidence="1">Multi-pass membrane protein</topology>
    </subcellularLocation>
</comment>
<feature type="transmembrane region" description="Helical" evidence="8">
    <location>
        <begin position="336"/>
        <end position="355"/>
    </location>
</feature>
<feature type="transmembrane region" description="Helical" evidence="8">
    <location>
        <begin position="217"/>
        <end position="238"/>
    </location>
</feature>
<dbReference type="InterPro" id="IPR001905">
    <property type="entry name" value="Ammonium_transpt"/>
</dbReference>
<keyword evidence="4 8" id="KW-0812">Transmembrane</keyword>
<proteinExistence type="inferred from homology"/>
<dbReference type="Proteomes" id="UP000266089">
    <property type="component" value="Unassembled WGS sequence"/>
</dbReference>
<keyword evidence="5 8" id="KW-1133">Transmembrane helix</keyword>
<organism evidence="11 12">
    <name type="scientific">Meiothermus taiwanensis</name>
    <dbReference type="NCBI Taxonomy" id="172827"/>
    <lineage>
        <taxon>Bacteria</taxon>
        <taxon>Thermotogati</taxon>
        <taxon>Deinococcota</taxon>
        <taxon>Deinococci</taxon>
        <taxon>Thermales</taxon>
        <taxon>Thermaceae</taxon>
        <taxon>Meiothermus</taxon>
    </lineage>
</organism>
<feature type="transmembrane region" description="Helical" evidence="8">
    <location>
        <begin position="121"/>
        <end position="143"/>
    </location>
</feature>
<dbReference type="GO" id="GO:0005886">
    <property type="term" value="C:plasma membrane"/>
    <property type="evidence" value="ECO:0007669"/>
    <property type="project" value="UniProtKB-SubCell"/>
</dbReference>
<evidence type="ECO:0000256" key="5">
    <source>
        <dbReference type="ARBA" id="ARBA00022989"/>
    </source>
</evidence>
<evidence type="ECO:0000256" key="3">
    <source>
        <dbReference type="ARBA" id="ARBA00022448"/>
    </source>
</evidence>
<evidence type="ECO:0000256" key="7">
    <source>
        <dbReference type="ARBA" id="ARBA00023177"/>
    </source>
</evidence>
<evidence type="ECO:0000256" key="1">
    <source>
        <dbReference type="ARBA" id="ARBA00004141"/>
    </source>
</evidence>
<dbReference type="AlphaFoldDB" id="A0A399DWR4"/>
<dbReference type="Gene3D" id="1.10.3430.10">
    <property type="entry name" value="Ammonium transporter AmtB like domains"/>
    <property type="match status" value="1"/>
</dbReference>
<feature type="transmembrane region" description="Helical" evidence="8">
    <location>
        <begin position="279"/>
        <end position="299"/>
    </location>
</feature>
<dbReference type="InterPro" id="IPR024041">
    <property type="entry name" value="NH4_transpt_AmtB-like_dom"/>
</dbReference>
<evidence type="ECO:0000256" key="8">
    <source>
        <dbReference type="RuleBase" id="RU362002"/>
    </source>
</evidence>
<keyword evidence="3 8" id="KW-0813">Transport</keyword>
<comment type="caution">
    <text evidence="11">The sequence shown here is derived from an EMBL/GenBank/DDBJ whole genome shotgun (WGS) entry which is preliminary data.</text>
</comment>
<dbReference type="PRINTS" id="PR00342">
    <property type="entry name" value="RHESUSRHD"/>
</dbReference>
<dbReference type="PANTHER" id="PTHR43029">
    <property type="entry name" value="AMMONIUM TRANSPORTER MEP2"/>
    <property type="match status" value="1"/>
</dbReference>